<sequence length="60" mass="6497">MARTLIIISILFSFLCSNAQAVKDSTIQVGYTGSEPFSIAGETPKGIAIDLWREIALKPI</sequence>
<feature type="signal peptide" evidence="1">
    <location>
        <begin position="1"/>
        <end position="21"/>
    </location>
</feature>
<dbReference type="RefSeq" id="WP_236957470.1">
    <property type="nucleotide sequence ID" value="NZ_JAETXX010000001.1"/>
</dbReference>
<comment type="caution">
    <text evidence="2">The sequence shown here is derived from an EMBL/GenBank/DDBJ whole genome shotgun (WGS) entry which is preliminary data.</text>
</comment>
<keyword evidence="3" id="KW-1185">Reference proteome</keyword>
<dbReference type="Proteomes" id="UP000829517">
    <property type="component" value="Unassembled WGS sequence"/>
</dbReference>
<dbReference type="EMBL" id="JAETXX010000001">
    <property type="protein sequence ID" value="MCF8713500.1"/>
    <property type="molecule type" value="Genomic_DNA"/>
</dbReference>
<keyword evidence="1" id="KW-0732">Signal</keyword>
<evidence type="ECO:0000313" key="3">
    <source>
        <dbReference type="Proteomes" id="UP000829517"/>
    </source>
</evidence>
<accession>A0ABS9IZ99</accession>
<name>A0ABS9IZ99_9FLAO</name>
<evidence type="ECO:0000313" key="2">
    <source>
        <dbReference type="EMBL" id="MCF8713500.1"/>
    </source>
</evidence>
<organism evidence="2 3">
    <name type="scientific">Joostella atrarenae</name>
    <dbReference type="NCBI Taxonomy" id="679257"/>
    <lineage>
        <taxon>Bacteria</taxon>
        <taxon>Pseudomonadati</taxon>
        <taxon>Bacteroidota</taxon>
        <taxon>Flavobacteriia</taxon>
        <taxon>Flavobacteriales</taxon>
        <taxon>Flavobacteriaceae</taxon>
        <taxon>Joostella</taxon>
    </lineage>
</organism>
<feature type="chain" id="PRO_5046309315" evidence="1">
    <location>
        <begin position="22"/>
        <end position="60"/>
    </location>
</feature>
<proteinExistence type="predicted"/>
<gene>
    <name evidence="2" type="ORF">JM658_01560</name>
</gene>
<protein>
    <submittedName>
        <fullName evidence="2">Uncharacterized protein</fullName>
    </submittedName>
</protein>
<reference evidence="2 3" key="1">
    <citation type="submission" date="2021-01" db="EMBL/GenBank/DDBJ databases">
        <title>Genome sequencing of Joostella atrarenae M1-2 (= KCTC 23194).</title>
        <authorList>
            <person name="Zakaria M.R."/>
            <person name="Lam M.Q."/>
            <person name="Chong C.S."/>
        </authorList>
    </citation>
    <scope>NUCLEOTIDE SEQUENCE [LARGE SCALE GENOMIC DNA]</scope>
    <source>
        <strain evidence="2 3">M1-2</strain>
    </source>
</reference>
<evidence type="ECO:0000256" key="1">
    <source>
        <dbReference type="SAM" id="SignalP"/>
    </source>
</evidence>